<accession>A0A816P0D7</accession>
<sequence length="47" mass="5196">MDLNRLKSPLRSFLLRCSSAIKRSHRYVSPISSQCTDHSGVVSCSGD</sequence>
<name>A0A816P0D7_BRANA</name>
<evidence type="ECO:0000313" key="1">
    <source>
        <dbReference type="EMBL" id="CAF2042797.1"/>
    </source>
</evidence>
<gene>
    <name evidence="1" type="ORF">DARMORV10_A09P27490.1</name>
</gene>
<proteinExistence type="predicted"/>
<dbReference type="Proteomes" id="UP001295469">
    <property type="component" value="Chromosome A09"/>
</dbReference>
<reference evidence="1" key="1">
    <citation type="submission" date="2021-01" db="EMBL/GenBank/DDBJ databases">
        <authorList>
            <consortium name="Genoscope - CEA"/>
            <person name="William W."/>
        </authorList>
    </citation>
    <scope>NUCLEOTIDE SEQUENCE</scope>
</reference>
<dbReference type="EMBL" id="HG994363">
    <property type="protein sequence ID" value="CAF2042797.1"/>
    <property type="molecule type" value="Genomic_DNA"/>
</dbReference>
<organism evidence="1">
    <name type="scientific">Brassica napus</name>
    <name type="common">Rape</name>
    <dbReference type="NCBI Taxonomy" id="3708"/>
    <lineage>
        <taxon>Eukaryota</taxon>
        <taxon>Viridiplantae</taxon>
        <taxon>Streptophyta</taxon>
        <taxon>Embryophyta</taxon>
        <taxon>Tracheophyta</taxon>
        <taxon>Spermatophyta</taxon>
        <taxon>Magnoliopsida</taxon>
        <taxon>eudicotyledons</taxon>
        <taxon>Gunneridae</taxon>
        <taxon>Pentapetalae</taxon>
        <taxon>rosids</taxon>
        <taxon>malvids</taxon>
        <taxon>Brassicales</taxon>
        <taxon>Brassicaceae</taxon>
        <taxon>Brassiceae</taxon>
        <taxon>Brassica</taxon>
    </lineage>
</organism>
<dbReference type="AlphaFoldDB" id="A0A816P0D7"/>
<protein>
    <submittedName>
        <fullName evidence="1">(rape) hypothetical protein</fullName>
    </submittedName>
</protein>